<evidence type="ECO:0000256" key="1">
    <source>
        <dbReference type="SAM" id="SignalP"/>
    </source>
</evidence>
<gene>
    <name evidence="3" type="ORF">DYE49_04925</name>
    <name evidence="2" type="ORF">HNP77_000827</name>
</gene>
<evidence type="ECO:0000313" key="5">
    <source>
        <dbReference type="Proteomes" id="UP000593591"/>
    </source>
</evidence>
<reference evidence="2 4" key="2">
    <citation type="submission" date="2020-08" db="EMBL/GenBank/DDBJ databases">
        <title>Genomic Encyclopedia of Type Strains, Phase IV (KMG-IV): sequencing the most valuable type-strain genomes for metagenomic binning, comparative biology and taxonomic classification.</title>
        <authorList>
            <person name="Goeker M."/>
        </authorList>
    </citation>
    <scope>NUCLEOTIDE SEQUENCE [LARGE SCALE GENOMIC DNA]</scope>
    <source>
        <strain evidence="2 4">DSM 103679</strain>
    </source>
</reference>
<accession>A0A840SG12</accession>
<dbReference type="Proteomes" id="UP000578697">
    <property type="component" value="Unassembled WGS sequence"/>
</dbReference>
<reference evidence="3 5" key="1">
    <citation type="submission" date="2018-08" db="EMBL/GenBank/DDBJ databases">
        <title>The first complete genome of Treponema rectale (CHPAT), a commensal spirochete of the bovine rectum.</title>
        <authorList>
            <person name="Staton G.J."/>
            <person name="Clegg S.R."/>
            <person name="Carter S.D."/>
            <person name="Radford A.D."/>
            <person name="Darby A."/>
            <person name="Hall N."/>
            <person name="Birtles R.J."/>
            <person name="Evans N.J."/>
        </authorList>
    </citation>
    <scope>NUCLEOTIDE SEQUENCE [LARGE SCALE GENOMIC DNA]</scope>
    <source>
        <strain evidence="3 5">CHPA</strain>
    </source>
</reference>
<dbReference type="Proteomes" id="UP000593591">
    <property type="component" value="Chromosome"/>
</dbReference>
<protein>
    <recommendedName>
        <fullName evidence="6">Lipoprotein</fullName>
    </recommendedName>
</protein>
<evidence type="ECO:0000313" key="4">
    <source>
        <dbReference type="Proteomes" id="UP000578697"/>
    </source>
</evidence>
<dbReference type="EMBL" id="CP031517">
    <property type="protein sequence ID" value="QOS39830.1"/>
    <property type="molecule type" value="Genomic_DNA"/>
</dbReference>
<feature type="chain" id="PRO_5036240840" description="Lipoprotein" evidence="1">
    <location>
        <begin position="26"/>
        <end position="183"/>
    </location>
</feature>
<sequence>MKKQILPIFAAILAFISCSSTKNEALNENIEEEIPPSPPVLTELPVINYSGRGIRYEVESMLLHNFIVMYDPAASKKYCARLNDEAASASLKIKFPAGTYECMLCEKAPDGDHSAFYLSLDGISYRIYPSDPPLGSWELTSRVPVYFTIEEPRTILVEITANSKNRLGHTGMSLDYIQFVKRD</sequence>
<dbReference type="PROSITE" id="PS51257">
    <property type="entry name" value="PROKAR_LIPOPROTEIN"/>
    <property type="match status" value="1"/>
</dbReference>
<evidence type="ECO:0000313" key="2">
    <source>
        <dbReference type="EMBL" id="MBB5218483.1"/>
    </source>
</evidence>
<dbReference type="EMBL" id="JACHFR010000001">
    <property type="protein sequence ID" value="MBB5218483.1"/>
    <property type="molecule type" value="Genomic_DNA"/>
</dbReference>
<organism evidence="2 4">
    <name type="scientific">Treponema rectale</name>
    <dbReference type="NCBI Taxonomy" id="744512"/>
    <lineage>
        <taxon>Bacteria</taxon>
        <taxon>Pseudomonadati</taxon>
        <taxon>Spirochaetota</taxon>
        <taxon>Spirochaetia</taxon>
        <taxon>Spirochaetales</taxon>
        <taxon>Treponemataceae</taxon>
        <taxon>Treponema</taxon>
    </lineage>
</organism>
<name>A0A840SG12_9SPIR</name>
<evidence type="ECO:0000313" key="3">
    <source>
        <dbReference type="EMBL" id="QOS39830.1"/>
    </source>
</evidence>
<proteinExistence type="predicted"/>
<keyword evidence="4" id="KW-1185">Reference proteome</keyword>
<dbReference type="AlphaFoldDB" id="A0A840SG12"/>
<dbReference type="KEGG" id="trc:DYE49_04925"/>
<evidence type="ECO:0008006" key="6">
    <source>
        <dbReference type="Google" id="ProtNLM"/>
    </source>
</evidence>
<keyword evidence="1" id="KW-0732">Signal</keyword>
<feature type="signal peptide" evidence="1">
    <location>
        <begin position="1"/>
        <end position="25"/>
    </location>
</feature>
<dbReference type="Gene3D" id="2.60.120.260">
    <property type="entry name" value="Galactose-binding domain-like"/>
    <property type="match status" value="1"/>
</dbReference>
<dbReference type="RefSeq" id="WP_184651901.1">
    <property type="nucleotide sequence ID" value="NZ_JACHFR010000001.1"/>
</dbReference>